<evidence type="ECO:0000313" key="6">
    <source>
        <dbReference type="Proteomes" id="UP000677918"/>
    </source>
</evidence>
<protein>
    <recommendedName>
        <fullName evidence="4">GH18 domain-containing protein</fullName>
    </recommendedName>
</protein>
<dbReference type="InterPro" id="IPR001579">
    <property type="entry name" value="Glyco_hydro_18_chit_AS"/>
</dbReference>
<name>A0A8J4M1B3_9BACL</name>
<evidence type="ECO:0000313" key="5">
    <source>
        <dbReference type="EMBL" id="GIQ67657.1"/>
    </source>
</evidence>
<reference evidence="5" key="1">
    <citation type="submission" date="2021-04" db="EMBL/GenBank/DDBJ databases">
        <title>Draft genome sequence of Xylanibacillus composti strain K13.</title>
        <authorList>
            <person name="Uke A."/>
            <person name="Chhe C."/>
            <person name="Baramee S."/>
            <person name="Kosugi A."/>
        </authorList>
    </citation>
    <scope>NUCLEOTIDE SEQUENCE</scope>
    <source>
        <strain evidence="5">K13</strain>
    </source>
</reference>
<dbReference type="GO" id="GO:0004553">
    <property type="term" value="F:hydrolase activity, hydrolyzing O-glycosyl compounds"/>
    <property type="evidence" value="ECO:0007669"/>
    <property type="project" value="InterPro"/>
</dbReference>
<dbReference type="RefSeq" id="WP_213410276.1">
    <property type="nucleotide sequence ID" value="NZ_BOVK01000006.1"/>
</dbReference>
<dbReference type="GO" id="GO:0005975">
    <property type="term" value="P:carbohydrate metabolic process"/>
    <property type="evidence" value="ECO:0007669"/>
    <property type="project" value="InterPro"/>
</dbReference>
<dbReference type="Proteomes" id="UP000677918">
    <property type="component" value="Unassembled WGS sequence"/>
</dbReference>
<dbReference type="Pfam" id="PF00704">
    <property type="entry name" value="Glyco_hydro_18"/>
    <property type="match status" value="1"/>
</dbReference>
<dbReference type="Gene3D" id="3.10.50.10">
    <property type="match status" value="1"/>
</dbReference>
<gene>
    <name evidence="5" type="ORF">XYCOK13_04810</name>
</gene>
<organism evidence="5 6">
    <name type="scientific">Xylanibacillus composti</name>
    <dbReference type="NCBI Taxonomy" id="1572762"/>
    <lineage>
        <taxon>Bacteria</taxon>
        <taxon>Bacillati</taxon>
        <taxon>Bacillota</taxon>
        <taxon>Bacilli</taxon>
        <taxon>Bacillales</taxon>
        <taxon>Paenibacillaceae</taxon>
        <taxon>Xylanibacillus</taxon>
    </lineage>
</organism>
<evidence type="ECO:0000256" key="1">
    <source>
        <dbReference type="ARBA" id="ARBA00022801"/>
    </source>
</evidence>
<evidence type="ECO:0000256" key="2">
    <source>
        <dbReference type="ARBA" id="ARBA00023295"/>
    </source>
</evidence>
<dbReference type="SMART" id="SM00636">
    <property type="entry name" value="Glyco_18"/>
    <property type="match status" value="1"/>
</dbReference>
<dbReference type="PANTHER" id="PTHR46066:SF2">
    <property type="entry name" value="CHITINASE DOMAIN-CONTAINING PROTEIN 1"/>
    <property type="match status" value="1"/>
</dbReference>
<dbReference type="EMBL" id="BOVK01000006">
    <property type="protein sequence ID" value="GIQ67657.1"/>
    <property type="molecule type" value="Genomic_DNA"/>
</dbReference>
<accession>A0A8J4M1B3</accession>
<dbReference type="PROSITE" id="PS01095">
    <property type="entry name" value="GH18_1"/>
    <property type="match status" value="1"/>
</dbReference>
<dbReference type="AlphaFoldDB" id="A0A8J4M1B3"/>
<comment type="caution">
    <text evidence="5">The sequence shown here is derived from an EMBL/GenBank/DDBJ whole genome shotgun (WGS) entry which is preliminary data.</text>
</comment>
<keyword evidence="2 3" id="KW-0326">Glycosidase</keyword>
<dbReference type="GO" id="GO:0008061">
    <property type="term" value="F:chitin binding"/>
    <property type="evidence" value="ECO:0007669"/>
    <property type="project" value="InterPro"/>
</dbReference>
<evidence type="ECO:0000259" key="4">
    <source>
        <dbReference type="PROSITE" id="PS51910"/>
    </source>
</evidence>
<dbReference type="InterPro" id="IPR001223">
    <property type="entry name" value="Glyco_hydro18_cat"/>
</dbReference>
<dbReference type="PROSITE" id="PS51910">
    <property type="entry name" value="GH18_2"/>
    <property type="match status" value="1"/>
</dbReference>
<dbReference type="SUPFAM" id="SSF51445">
    <property type="entry name" value="(Trans)glycosidases"/>
    <property type="match status" value="1"/>
</dbReference>
<feature type="domain" description="GH18" evidence="4">
    <location>
        <begin position="331"/>
        <end position="645"/>
    </location>
</feature>
<dbReference type="PANTHER" id="PTHR46066">
    <property type="entry name" value="CHITINASE DOMAIN-CONTAINING PROTEIN 1 FAMILY MEMBER"/>
    <property type="match status" value="1"/>
</dbReference>
<keyword evidence="6" id="KW-1185">Reference proteome</keyword>
<dbReference type="Gene3D" id="3.20.20.80">
    <property type="entry name" value="Glycosidases"/>
    <property type="match status" value="1"/>
</dbReference>
<proteinExistence type="predicted"/>
<dbReference type="InterPro" id="IPR011583">
    <property type="entry name" value="Chitinase_II/V-like_cat"/>
</dbReference>
<dbReference type="InterPro" id="IPR029070">
    <property type="entry name" value="Chitinase_insertion_sf"/>
</dbReference>
<sequence length="645" mass="73808">MQTVVERWKTLCCLVLIFGLFASSWMTLPGQAASQKDQTTQYRVYQNDVLLKEFAGRNQAIAYAKQFTDSYVEDIETRTWIWSQFPAYRVQVDGTMLPKAYHTRETAVQAARQHQKASVIHLEQAGWIWHNYPRYQVYQGEKTFEAWGFATLSEAKKEANRWSRAHVIDLMTSQWVWDNISDQQEAEMRKGEPIYRVVGPGDTDTDFTYANLRDAVNKARQLDGAKVLHTAQNEQVIYENAKRYAVYQNANLLESFYHIEEASHYAKQWANARVMEDGREIWTNVPYYQVWHDEETRVGHYRTLNEALSVAQSLPQAMLLNRTGKTIWDNSNRLQVWGWNGSSSASLIRQQVSQTIGLDVDSPTWFELADANGTLKDTSSPELVKWLRDQGLEVHPLVHNQFDSKLTSAFLGNAKAQEAFISELVNRCAALGVDGINLDFESLNGSDRARFTAFVTALAEAAHAKGLKLSIDLPRGSIAWNDRTAFDHAALAKVVDTIIIMTYDHHYSGSDVPGSVAGLEWTENGVKEFLSYGIRRDQLVMGIPFYSRLWKLDANGKLVGNRSLLNKDIAPLLASKKTTKTFDSRFGQYRYEYQEDGFTYQFWMEDEETLKARMDIAKKYKLAGVAFWRLGHEPADIWETVVKEK</sequence>
<dbReference type="InterPro" id="IPR017853">
    <property type="entry name" value="GH"/>
</dbReference>
<keyword evidence="1 3" id="KW-0378">Hydrolase</keyword>
<evidence type="ECO:0000256" key="3">
    <source>
        <dbReference type="RuleBase" id="RU000489"/>
    </source>
</evidence>